<dbReference type="RefSeq" id="WP_091297543.1">
    <property type="nucleotide sequence ID" value="NZ_FOCE01000002.1"/>
</dbReference>
<evidence type="ECO:0000313" key="2">
    <source>
        <dbReference type="Proteomes" id="UP000198761"/>
    </source>
</evidence>
<keyword evidence="2" id="KW-1185">Reference proteome</keyword>
<name>A0A1H8BAV5_9RHOB</name>
<dbReference type="STRING" id="933059.SAMN04488103_102111"/>
<reference evidence="1 2" key="1">
    <citation type="submission" date="2016-10" db="EMBL/GenBank/DDBJ databases">
        <authorList>
            <person name="de Groot N.N."/>
        </authorList>
    </citation>
    <scope>NUCLEOTIDE SEQUENCE [LARGE SCALE GENOMIC DNA]</scope>
    <source>
        <strain evidence="1 2">DSM 3857</strain>
    </source>
</reference>
<gene>
    <name evidence="1" type="ORF">SAMN04488103_102111</name>
</gene>
<evidence type="ECO:0000313" key="1">
    <source>
        <dbReference type="EMBL" id="SEM79866.1"/>
    </source>
</evidence>
<accession>A0A1H8BAV5</accession>
<dbReference type="AlphaFoldDB" id="A0A1H8BAV5"/>
<dbReference type="Proteomes" id="UP000198761">
    <property type="component" value="Unassembled WGS sequence"/>
</dbReference>
<dbReference type="OrthoDB" id="14198at2"/>
<protein>
    <submittedName>
        <fullName evidence="1">Uncharacterized protein</fullName>
    </submittedName>
</protein>
<proteinExistence type="predicted"/>
<sequence length="97" mass="10370">MSDLEARLALLAAQGQTIAYGALARELGWRVADLTAALERLMEQDAAAGKPLRAALCEARLTPGLPARGFFDKAAALGFRFGDPVEFVAAQRLLLRS</sequence>
<organism evidence="1 2">
    <name type="scientific">Gemmobacter aquatilis</name>
    <dbReference type="NCBI Taxonomy" id="933059"/>
    <lineage>
        <taxon>Bacteria</taxon>
        <taxon>Pseudomonadati</taxon>
        <taxon>Pseudomonadota</taxon>
        <taxon>Alphaproteobacteria</taxon>
        <taxon>Rhodobacterales</taxon>
        <taxon>Paracoccaceae</taxon>
        <taxon>Gemmobacter</taxon>
    </lineage>
</organism>
<dbReference type="EMBL" id="FOCE01000002">
    <property type="protein sequence ID" value="SEM79866.1"/>
    <property type="molecule type" value="Genomic_DNA"/>
</dbReference>